<evidence type="ECO:0000313" key="3">
    <source>
        <dbReference type="Proteomes" id="UP000024635"/>
    </source>
</evidence>
<sequence length="88" mass="9748">MMIQSLARNSQSSLQKWTSRPLASTCYHPVVSKSTSPGKNDPYLNNAKLSGTQKTTNNKQTYLAWKQAIKKPFEISSLGVHALIISIL</sequence>
<reference evidence="3" key="1">
    <citation type="journal article" date="2015" name="Nat. Genet.">
        <title>The genome and transcriptome of the zoonotic hookworm Ancylostoma ceylanicum identify infection-specific gene families.</title>
        <authorList>
            <person name="Schwarz E.M."/>
            <person name="Hu Y."/>
            <person name="Antoshechkin I."/>
            <person name="Miller M.M."/>
            <person name="Sternberg P.W."/>
            <person name="Aroian R.V."/>
        </authorList>
    </citation>
    <scope>NUCLEOTIDE SEQUENCE</scope>
    <source>
        <strain evidence="3">HY135</strain>
    </source>
</reference>
<dbReference type="AlphaFoldDB" id="A0A016US37"/>
<keyword evidence="3" id="KW-1185">Reference proteome</keyword>
<feature type="region of interest" description="Disordered" evidence="1">
    <location>
        <begin position="31"/>
        <end position="51"/>
    </location>
</feature>
<accession>A0A016US37</accession>
<comment type="caution">
    <text evidence="2">The sequence shown here is derived from an EMBL/GenBank/DDBJ whole genome shotgun (WGS) entry which is preliminary data.</text>
</comment>
<evidence type="ECO:0000256" key="1">
    <source>
        <dbReference type="SAM" id="MobiDB-lite"/>
    </source>
</evidence>
<gene>
    <name evidence="2" type="primary">Acey_s0028.g1754</name>
    <name evidence="2" type="ORF">Y032_0028g1754</name>
</gene>
<organism evidence="2 3">
    <name type="scientific">Ancylostoma ceylanicum</name>
    <dbReference type="NCBI Taxonomy" id="53326"/>
    <lineage>
        <taxon>Eukaryota</taxon>
        <taxon>Metazoa</taxon>
        <taxon>Ecdysozoa</taxon>
        <taxon>Nematoda</taxon>
        <taxon>Chromadorea</taxon>
        <taxon>Rhabditida</taxon>
        <taxon>Rhabditina</taxon>
        <taxon>Rhabditomorpha</taxon>
        <taxon>Strongyloidea</taxon>
        <taxon>Ancylostomatidae</taxon>
        <taxon>Ancylostomatinae</taxon>
        <taxon>Ancylostoma</taxon>
    </lineage>
</organism>
<evidence type="ECO:0000313" key="2">
    <source>
        <dbReference type="EMBL" id="EYC18239.1"/>
    </source>
</evidence>
<protein>
    <submittedName>
        <fullName evidence="2">Uncharacterized protein</fullName>
    </submittedName>
</protein>
<name>A0A016US37_9BILA</name>
<proteinExistence type="predicted"/>
<dbReference type="Proteomes" id="UP000024635">
    <property type="component" value="Unassembled WGS sequence"/>
</dbReference>
<dbReference type="EMBL" id="JARK01001364">
    <property type="protein sequence ID" value="EYC18239.1"/>
    <property type="molecule type" value="Genomic_DNA"/>
</dbReference>